<dbReference type="InterPro" id="IPR058663">
    <property type="entry name" value="PucR-like_N"/>
</dbReference>
<evidence type="ECO:0000313" key="4">
    <source>
        <dbReference type="Proteomes" id="UP001589693"/>
    </source>
</evidence>
<comment type="caution">
    <text evidence="3">The sequence shown here is derived from an EMBL/GenBank/DDBJ whole genome shotgun (WGS) entry which is preliminary data.</text>
</comment>
<dbReference type="Pfam" id="PF25906">
    <property type="entry name" value="PucR-like_N"/>
    <property type="match status" value="1"/>
</dbReference>
<dbReference type="EMBL" id="JBHLZU010000021">
    <property type="protein sequence ID" value="MFB9907522.1"/>
    <property type="molecule type" value="Genomic_DNA"/>
</dbReference>
<reference evidence="3 4" key="1">
    <citation type="submission" date="2024-09" db="EMBL/GenBank/DDBJ databases">
        <authorList>
            <person name="Sun Q."/>
            <person name="Mori K."/>
        </authorList>
    </citation>
    <scope>NUCLEOTIDE SEQUENCE [LARGE SCALE GENOMIC DNA]</scope>
    <source>
        <strain evidence="3 4">TBRC 7907</strain>
    </source>
</reference>
<dbReference type="Gene3D" id="1.10.10.2840">
    <property type="entry name" value="PucR C-terminal helix-turn-helix domain"/>
    <property type="match status" value="1"/>
</dbReference>
<accession>A0ABV6A2Y5</accession>
<keyword evidence="4" id="KW-1185">Reference proteome</keyword>
<dbReference type="RefSeq" id="WP_377857840.1">
    <property type="nucleotide sequence ID" value="NZ_JBHLZU010000021.1"/>
</dbReference>
<gene>
    <name evidence="3" type="ORF">ACFFQA_26620</name>
</gene>
<feature type="domain" description="PucR-like N-terminal" evidence="2">
    <location>
        <begin position="11"/>
        <end position="176"/>
    </location>
</feature>
<feature type="domain" description="PucR C-terminal helix-turn-helix" evidence="1">
    <location>
        <begin position="328"/>
        <end position="386"/>
    </location>
</feature>
<sequence>MNRLIDAGSPWTKLPSELAPLMRAQVPGVTAQILSRIQQEIPEYSRPLDGHFGHAITNGIEHALIQFVHRVADPQTPLDPCAEMYRLLGRGEFHEGRSLDTLQAAYRLGARIAWRSMSEFGEQVQLSTSTMRALGEAVFEHIDDLAALAVEGYLAAKAKASGSLERRRRRLLELVLAEPPTPKQVITELAAAVSWTLPEQVHLVALDPAGVPEPWVDGPILADLEGPAPHLLVPVGVDCDEQLGEVLRGGRAAIGPAAALDDAAESLRWARRALRLVKDGVLPDEPVLRCSEHLASLWLVSEAFLRDALIRKCLAPLDPLTPKQWERLAETLLAWLETRSGAPGVAARLGIHPQTVRYRLHQLEDLFGERLNDPGARFELEVALRADRLARGDKDTG</sequence>
<evidence type="ECO:0000259" key="1">
    <source>
        <dbReference type="Pfam" id="PF13556"/>
    </source>
</evidence>
<evidence type="ECO:0000313" key="3">
    <source>
        <dbReference type="EMBL" id="MFB9907522.1"/>
    </source>
</evidence>
<dbReference type="InterPro" id="IPR051448">
    <property type="entry name" value="CdaR-like_regulators"/>
</dbReference>
<protein>
    <submittedName>
        <fullName evidence="3">Helix-turn-helix domain-containing protein</fullName>
    </submittedName>
</protein>
<dbReference type="InterPro" id="IPR042070">
    <property type="entry name" value="PucR_C-HTH_sf"/>
</dbReference>
<organism evidence="3 4">
    <name type="scientific">Allokutzneria oryzae</name>
    <dbReference type="NCBI Taxonomy" id="1378989"/>
    <lineage>
        <taxon>Bacteria</taxon>
        <taxon>Bacillati</taxon>
        <taxon>Actinomycetota</taxon>
        <taxon>Actinomycetes</taxon>
        <taxon>Pseudonocardiales</taxon>
        <taxon>Pseudonocardiaceae</taxon>
        <taxon>Allokutzneria</taxon>
    </lineage>
</organism>
<evidence type="ECO:0000259" key="2">
    <source>
        <dbReference type="Pfam" id="PF25906"/>
    </source>
</evidence>
<proteinExistence type="predicted"/>
<dbReference type="Proteomes" id="UP001589693">
    <property type="component" value="Unassembled WGS sequence"/>
</dbReference>
<dbReference type="PANTHER" id="PTHR33744">
    <property type="entry name" value="CARBOHYDRATE DIACID REGULATOR"/>
    <property type="match status" value="1"/>
</dbReference>
<dbReference type="Pfam" id="PF13556">
    <property type="entry name" value="HTH_30"/>
    <property type="match status" value="1"/>
</dbReference>
<name>A0ABV6A2Y5_9PSEU</name>
<dbReference type="InterPro" id="IPR025736">
    <property type="entry name" value="PucR_C-HTH_dom"/>
</dbReference>
<dbReference type="PANTHER" id="PTHR33744:SF1">
    <property type="entry name" value="DNA-BINDING TRANSCRIPTIONAL ACTIVATOR ADER"/>
    <property type="match status" value="1"/>
</dbReference>